<dbReference type="GO" id="GO:0006606">
    <property type="term" value="P:protein import into nucleus"/>
    <property type="evidence" value="ECO:0007669"/>
    <property type="project" value="TreeGrafter"/>
</dbReference>
<evidence type="ECO:0008006" key="4">
    <source>
        <dbReference type="Google" id="ProtNLM"/>
    </source>
</evidence>
<evidence type="ECO:0000256" key="1">
    <source>
        <dbReference type="SAM" id="MobiDB-lite"/>
    </source>
</evidence>
<dbReference type="PANTHER" id="PTHR15837">
    <property type="entry name" value="RAN GUANINE NUCLEOTIDE RELEASE FACTOR"/>
    <property type="match status" value="1"/>
</dbReference>
<reference evidence="2 3" key="1">
    <citation type="submission" date="2017-10" db="EMBL/GenBank/DDBJ databases">
        <title>Comparative genomics in systemic dimorphic fungi from Ajellomycetaceae.</title>
        <authorList>
            <person name="Munoz J.F."/>
            <person name="Mcewen J.G."/>
            <person name="Clay O.K."/>
            <person name="Cuomo C.A."/>
        </authorList>
    </citation>
    <scope>NUCLEOTIDE SEQUENCE [LARGE SCALE GENOMIC DNA]</scope>
    <source>
        <strain evidence="2 3">UAMH5409</strain>
    </source>
</reference>
<comment type="caution">
    <text evidence="2">The sequence shown here is derived from an EMBL/GenBank/DDBJ whole genome shotgun (WGS) entry which is preliminary data.</text>
</comment>
<feature type="region of interest" description="Disordered" evidence="1">
    <location>
        <begin position="350"/>
        <end position="370"/>
    </location>
</feature>
<dbReference type="InterPro" id="IPR007681">
    <property type="entry name" value="Mog1"/>
</dbReference>
<name>A0A2B7WLR8_9EURO</name>
<dbReference type="GO" id="GO:0005085">
    <property type="term" value="F:guanyl-nucleotide exchange factor activity"/>
    <property type="evidence" value="ECO:0007669"/>
    <property type="project" value="TreeGrafter"/>
</dbReference>
<keyword evidence="3" id="KW-1185">Reference proteome</keyword>
<dbReference type="Gene3D" id="3.40.50.1010">
    <property type="entry name" value="5'-nuclease"/>
    <property type="match status" value="1"/>
</dbReference>
<evidence type="ECO:0000313" key="3">
    <source>
        <dbReference type="Proteomes" id="UP000223968"/>
    </source>
</evidence>
<dbReference type="OrthoDB" id="5590473at2759"/>
<dbReference type="PANTHER" id="PTHR15837:SF5">
    <property type="entry name" value="NYN DOMAIN-CONTAINING PROTEIN"/>
    <property type="match status" value="1"/>
</dbReference>
<sequence>MSTSETSSTWDFGPVITFLNSFPNDTQPKPVAEYTKGVASLLPDGNTGRDGCRKLGDFGALFDLLSGGRPLDIKEPGNHIQPPLQSSSRNKEEYQVGPQDFGEEEAPAEATDKPSVEPKRVRILLKKSVEKNIQKNIRVRSGAFPISDASDDDVPPPPKPRPAIPISILKNPNRPVDNNHTVSTPSPKAPAACRNRLSPTKASNRIEPLLECSPTEKRLDLISKLSYRFPSEQERLSELPAFAIKQYRPNIHPSGVHVFVDMSNISVGFHDCIKMARDIPITVRVPRVPLSFHNFCLILERGRPTSKRVLVGSDRFPAIDAAEEVGYEINILERVQKVKDCTPRKKKFLGSNGNSRCNGTGTNAQSQYSGSETNAVSGLERWVEQGVDEILHLKILESLVDTDTPSTIVLATGDAAEAEYSDGFLKMVERALQKGWSVELVSFSTTTSHAYKRKEFRSRWGDQFKVIKLDDYVEHLLDA</sequence>
<feature type="region of interest" description="Disordered" evidence="1">
    <location>
        <begin position="70"/>
        <end position="115"/>
    </location>
</feature>
<dbReference type="Proteomes" id="UP000223968">
    <property type="component" value="Unassembled WGS sequence"/>
</dbReference>
<dbReference type="STRING" id="1447875.A0A2B7WLR8"/>
<proteinExistence type="predicted"/>
<dbReference type="AlphaFoldDB" id="A0A2B7WLR8"/>
<dbReference type="GO" id="GO:0031267">
    <property type="term" value="F:small GTPase binding"/>
    <property type="evidence" value="ECO:0007669"/>
    <property type="project" value="TreeGrafter"/>
</dbReference>
<organism evidence="2 3">
    <name type="scientific">Helicocarpus griseus UAMH5409</name>
    <dbReference type="NCBI Taxonomy" id="1447875"/>
    <lineage>
        <taxon>Eukaryota</taxon>
        <taxon>Fungi</taxon>
        <taxon>Dikarya</taxon>
        <taxon>Ascomycota</taxon>
        <taxon>Pezizomycotina</taxon>
        <taxon>Eurotiomycetes</taxon>
        <taxon>Eurotiomycetidae</taxon>
        <taxon>Onygenales</taxon>
        <taxon>Ajellomycetaceae</taxon>
        <taxon>Helicocarpus</taxon>
    </lineage>
</organism>
<evidence type="ECO:0000313" key="2">
    <source>
        <dbReference type="EMBL" id="PGH00314.1"/>
    </source>
</evidence>
<dbReference type="CDD" id="cd18724">
    <property type="entry name" value="PIN_LabA-like"/>
    <property type="match status" value="1"/>
</dbReference>
<accession>A0A2B7WLR8</accession>
<feature type="compositionally biased region" description="Polar residues" evidence="1">
    <location>
        <begin position="351"/>
        <end position="370"/>
    </location>
</feature>
<dbReference type="GO" id="GO:0005634">
    <property type="term" value="C:nucleus"/>
    <property type="evidence" value="ECO:0007669"/>
    <property type="project" value="TreeGrafter"/>
</dbReference>
<feature type="region of interest" description="Disordered" evidence="1">
    <location>
        <begin position="144"/>
        <end position="175"/>
    </location>
</feature>
<dbReference type="EMBL" id="PDNB01000188">
    <property type="protein sequence ID" value="PGH00314.1"/>
    <property type="molecule type" value="Genomic_DNA"/>
</dbReference>
<protein>
    <recommendedName>
        <fullName evidence="4">NYN domain-containing protein</fullName>
    </recommendedName>
</protein>
<gene>
    <name evidence="2" type="ORF">AJ79_08245</name>
</gene>